<evidence type="ECO:0000259" key="4">
    <source>
        <dbReference type="Pfam" id="PF23771"/>
    </source>
</evidence>
<feature type="compositionally biased region" description="Basic and acidic residues" evidence="2">
    <location>
        <begin position="403"/>
        <end position="416"/>
    </location>
</feature>
<gene>
    <name evidence="5" type="ORF">F5050DRAFT_1788200</name>
</gene>
<dbReference type="Pfam" id="PF23771">
    <property type="entry name" value="DUF7168"/>
    <property type="match status" value="1"/>
</dbReference>
<feature type="compositionally biased region" description="Basic and acidic residues" evidence="2">
    <location>
        <begin position="1"/>
        <end position="15"/>
    </location>
</feature>
<protein>
    <recommendedName>
        <fullName evidence="7">DUF2786 domain-containing protein</fullName>
    </recommendedName>
</protein>
<feature type="region of interest" description="Disordered" evidence="2">
    <location>
        <begin position="479"/>
        <end position="504"/>
    </location>
</feature>
<feature type="compositionally biased region" description="Basic and acidic residues" evidence="2">
    <location>
        <begin position="380"/>
        <end position="394"/>
    </location>
</feature>
<dbReference type="Proteomes" id="UP001163828">
    <property type="component" value="Unassembled WGS sequence"/>
</dbReference>
<evidence type="ECO:0000256" key="1">
    <source>
        <dbReference type="SAM" id="Coils"/>
    </source>
</evidence>
<evidence type="ECO:0000256" key="2">
    <source>
        <dbReference type="SAM" id="MobiDB-lite"/>
    </source>
</evidence>
<feature type="compositionally biased region" description="Acidic residues" evidence="2">
    <location>
        <begin position="320"/>
        <end position="333"/>
    </location>
</feature>
<dbReference type="EMBL" id="MU790846">
    <property type="protein sequence ID" value="KAJ3992533.1"/>
    <property type="molecule type" value="Genomic_DNA"/>
</dbReference>
<sequence length="524" mass="59490">MPRESKRQKRYHDYDEAGFDASESDDASIDSDDDDDFVLTRKAKAKKKPKEESLPKPPNKATVTILADGDMEGNQSLENVDQTTLERVKKALNLSRHPGTTEHEAHQALRLAMKLMEKLNVTQAQVLESMEGKEDRLKQAGQSVVTVSCQEGKHMYVQAWASTASRAISRIFNVKGYTQVIKRNKIAYTFYGLAPNTVSAAHAFEMVYNLIMQWRMTNKEAKGMNAKNAYCRGVADGLNDFSVREKKREEKEAEQTEIRRLEEQKKAEELQRQKEIERLEPSDVKTNRLDMNVTIEDEAEEGGNVNASNPVHTFLADPDEGNFSDDSSDAEYDVGDHCDDQNGAASDLREGLDTEEAREEDAVAPDFPVKEEVYDIDLDELQKKSDERARKQAENPESALYGAKKERNEHGVKKEDGEDETMQDVKPKVEMDEGVVKTEQQDLKVEEAEVTSWQSAGALIAFRQTSVLLAEEYLKNSGLKMRSRRKRATLRFKDSNAKDSYDKGWEDSKKIDLKRKRIKDADED</sequence>
<feature type="domain" description="DUF2786" evidence="3">
    <location>
        <begin position="85"/>
        <end position="123"/>
    </location>
</feature>
<comment type="caution">
    <text evidence="5">The sequence shown here is derived from an EMBL/GenBank/DDBJ whole genome shotgun (WGS) entry which is preliminary data.</text>
</comment>
<feature type="compositionally biased region" description="Basic and acidic residues" evidence="2">
    <location>
        <begin position="423"/>
        <end position="442"/>
    </location>
</feature>
<feature type="compositionally biased region" description="Acidic residues" evidence="2">
    <location>
        <begin position="353"/>
        <end position="363"/>
    </location>
</feature>
<keyword evidence="1" id="KW-0175">Coiled coil</keyword>
<proteinExistence type="predicted"/>
<evidence type="ECO:0000259" key="3">
    <source>
        <dbReference type="Pfam" id="PF10979"/>
    </source>
</evidence>
<dbReference type="InterPro" id="IPR055592">
    <property type="entry name" value="DUF7168"/>
</dbReference>
<accession>A0ABQ8Q190</accession>
<evidence type="ECO:0008006" key="7">
    <source>
        <dbReference type="Google" id="ProtNLM"/>
    </source>
</evidence>
<feature type="compositionally biased region" description="Acidic residues" evidence="2">
    <location>
        <begin position="16"/>
        <end position="36"/>
    </location>
</feature>
<feature type="region of interest" description="Disordered" evidence="2">
    <location>
        <begin position="1"/>
        <end position="36"/>
    </location>
</feature>
<feature type="domain" description="DUF7168" evidence="4">
    <location>
        <begin position="140"/>
        <end position="269"/>
    </location>
</feature>
<feature type="region of interest" description="Disordered" evidence="2">
    <location>
        <begin position="320"/>
        <end position="442"/>
    </location>
</feature>
<dbReference type="InterPro" id="IPR024498">
    <property type="entry name" value="DUF2786"/>
</dbReference>
<evidence type="ECO:0000313" key="6">
    <source>
        <dbReference type="Proteomes" id="UP001163828"/>
    </source>
</evidence>
<evidence type="ECO:0000313" key="5">
    <source>
        <dbReference type="EMBL" id="KAJ3992533.1"/>
    </source>
</evidence>
<organism evidence="5 6">
    <name type="scientific">Lentinula boryana</name>
    <dbReference type="NCBI Taxonomy" id="40481"/>
    <lineage>
        <taxon>Eukaryota</taxon>
        <taxon>Fungi</taxon>
        <taxon>Dikarya</taxon>
        <taxon>Basidiomycota</taxon>
        <taxon>Agaricomycotina</taxon>
        <taxon>Agaricomycetes</taxon>
        <taxon>Agaricomycetidae</taxon>
        <taxon>Agaricales</taxon>
        <taxon>Marasmiineae</taxon>
        <taxon>Omphalotaceae</taxon>
        <taxon>Lentinula</taxon>
    </lineage>
</organism>
<dbReference type="Pfam" id="PF10979">
    <property type="entry name" value="DUF2786"/>
    <property type="match status" value="1"/>
</dbReference>
<feature type="compositionally biased region" description="Basic residues" evidence="2">
    <location>
        <begin position="481"/>
        <end position="490"/>
    </location>
</feature>
<reference evidence="5" key="1">
    <citation type="submission" date="2022-08" db="EMBL/GenBank/DDBJ databases">
        <authorList>
            <consortium name="DOE Joint Genome Institute"/>
            <person name="Min B."/>
            <person name="Riley R."/>
            <person name="Sierra-Patev S."/>
            <person name="Naranjo-Ortiz M."/>
            <person name="Looney B."/>
            <person name="Konkel Z."/>
            <person name="Slot J.C."/>
            <person name="Sakamoto Y."/>
            <person name="Steenwyk J.L."/>
            <person name="Rokas A."/>
            <person name="Carro J."/>
            <person name="Camarero S."/>
            <person name="Ferreira P."/>
            <person name="Molpeceres G."/>
            <person name="Ruiz-Duenas F.J."/>
            <person name="Serrano A."/>
            <person name="Henrissat B."/>
            <person name="Drula E."/>
            <person name="Hughes K.W."/>
            <person name="Mata J.L."/>
            <person name="Ishikawa N.K."/>
            <person name="Vargas-Isla R."/>
            <person name="Ushijima S."/>
            <person name="Smith C.A."/>
            <person name="Ahrendt S."/>
            <person name="Andreopoulos W."/>
            <person name="He G."/>
            <person name="Labutti K."/>
            <person name="Lipzen A."/>
            <person name="Ng V."/>
            <person name="Sandor L."/>
            <person name="Barry K."/>
            <person name="Martinez A.T."/>
            <person name="Xiao Y."/>
            <person name="Gibbons J.G."/>
            <person name="Terashima K."/>
            <person name="Hibbett D.S."/>
            <person name="Grigoriev I.V."/>
        </authorList>
    </citation>
    <scope>NUCLEOTIDE SEQUENCE</scope>
    <source>
        <strain evidence="5">TFB10827</strain>
    </source>
</reference>
<feature type="coiled-coil region" evidence="1">
    <location>
        <begin position="239"/>
        <end position="280"/>
    </location>
</feature>
<keyword evidence="6" id="KW-1185">Reference proteome</keyword>
<feature type="compositionally biased region" description="Basic and acidic residues" evidence="2">
    <location>
        <begin position="491"/>
        <end position="504"/>
    </location>
</feature>
<name>A0ABQ8Q190_9AGAR</name>